<dbReference type="PANTHER" id="PTHR42812:SF12">
    <property type="entry name" value="BETA-XYLOSIDASE-RELATED"/>
    <property type="match status" value="1"/>
</dbReference>
<evidence type="ECO:0000256" key="6">
    <source>
        <dbReference type="RuleBase" id="RU361187"/>
    </source>
</evidence>
<dbReference type="SUPFAM" id="SSF75005">
    <property type="entry name" value="Arabinanase/levansucrase/invertase"/>
    <property type="match status" value="1"/>
</dbReference>
<evidence type="ECO:0000256" key="2">
    <source>
        <dbReference type="ARBA" id="ARBA00022801"/>
    </source>
</evidence>
<organism evidence="9 10">
    <name type="scientific">Marinifilum breve</name>
    <dbReference type="NCBI Taxonomy" id="2184082"/>
    <lineage>
        <taxon>Bacteria</taxon>
        <taxon>Pseudomonadati</taxon>
        <taxon>Bacteroidota</taxon>
        <taxon>Bacteroidia</taxon>
        <taxon>Marinilabiliales</taxon>
        <taxon>Marinifilaceae</taxon>
    </lineage>
</organism>
<evidence type="ECO:0000256" key="5">
    <source>
        <dbReference type="PIRSR" id="PIRSR606710-2"/>
    </source>
</evidence>
<accession>A0A2V3ZY96</accession>
<keyword evidence="10" id="KW-1185">Reference proteome</keyword>
<feature type="site" description="Important for catalytic activity, responsible for pKa modulation of the active site Glu and correct orientation of both the proton donor and substrate" evidence="5">
    <location>
        <position position="159"/>
    </location>
</feature>
<feature type="signal peptide" evidence="7">
    <location>
        <begin position="1"/>
        <end position="22"/>
    </location>
</feature>
<feature type="chain" id="PRO_5016020440" evidence="7">
    <location>
        <begin position="23"/>
        <end position="564"/>
    </location>
</feature>
<dbReference type="PANTHER" id="PTHR42812">
    <property type="entry name" value="BETA-XYLOSIDASE"/>
    <property type="match status" value="1"/>
</dbReference>
<keyword evidence="7" id="KW-0732">Signal</keyword>
<feature type="active site" description="Proton donor" evidence="4">
    <location>
        <position position="219"/>
    </location>
</feature>
<reference evidence="9 10" key="1">
    <citation type="submission" date="2018-05" db="EMBL/GenBank/DDBJ databases">
        <title>Marinifilum breve JC075T sp. nov., a marine bacterium isolated from Yongle Blue Hole in the South China Sea.</title>
        <authorList>
            <person name="Fu T."/>
        </authorList>
    </citation>
    <scope>NUCLEOTIDE SEQUENCE [LARGE SCALE GENOMIC DNA]</scope>
    <source>
        <strain evidence="9 10">JC075</strain>
    </source>
</reference>
<evidence type="ECO:0000313" key="10">
    <source>
        <dbReference type="Proteomes" id="UP000248079"/>
    </source>
</evidence>
<comment type="similarity">
    <text evidence="1 6">Belongs to the glycosyl hydrolase 43 family.</text>
</comment>
<evidence type="ECO:0000313" key="9">
    <source>
        <dbReference type="EMBL" id="PXY01223.1"/>
    </source>
</evidence>
<feature type="domain" description="Beta-xylosidase C-terminal Concanavalin A-like" evidence="8">
    <location>
        <begin position="365"/>
        <end position="557"/>
    </location>
</feature>
<comment type="caution">
    <text evidence="9">The sequence shown here is derived from an EMBL/GenBank/DDBJ whole genome shotgun (WGS) entry which is preliminary data.</text>
</comment>
<evidence type="ECO:0000259" key="8">
    <source>
        <dbReference type="Pfam" id="PF17851"/>
    </source>
</evidence>
<dbReference type="InterPro" id="IPR023296">
    <property type="entry name" value="Glyco_hydro_beta-prop_sf"/>
</dbReference>
<dbReference type="Gene3D" id="2.115.10.20">
    <property type="entry name" value="Glycosyl hydrolase domain, family 43"/>
    <property type="match status" value="1"/>
</dbReference>
<dbReference type="RefSeq" id="WP_110360854.1">
    <property type="nucleotide sequence ID" value="NZ_QFLI01000004.1"/>
</dbReference>
<dbReference type="GO" id="GO:0005975">
    <property type="term" value="P:carbohydrate metabolic process"/>
    <property type="evidence" value="ECO:0007669"/>
    <property type="project" value="InterPro"/>
</dbReference>
<sequence length="564" mass="65220">MNSSIIKYTLSVLILISSNLFAQQNTFENPILKGGYPDPSICRVGDDYYMVNSTFEYFPALPIHHSKDLVNWELIGYGLHRENQCNGAVNLVDVNSNGGIHAPTIRYHEGTFYIITTNVYYDPNKKENPTDFVNFIITAKSPEGPWSEPHVLEGAPGIDPDIFFDEDGKVWYVGTHSPENPNFDGEGEIWLQEIDLENWKLTGERNYLWRGACGGVWVEGPHMYKHDGRYYLMVAEGGTSFNHAVMIAVSDDIKGPYFSNPRNPILSTRHLTYDFWVNSTGHADLIQLEDGRWYMVALGIRGDVDRRSNMGRESHLIPVQWEREPFEWQEIKYDWPVCAPQTGRVERLNPVPFEGTKQIRKEEFKDEFDSDVLNLEWNFRRVPMPNTYSLSKREGHLRLFANPNVIKERGRASLMGFRQKESLYDYEVKMNFKSKQKNVEAGISLFQKDDNYINMTVQRAAKGYTLKLSLKAHDKEQNVIANDELELYKGEIILRVKADKEQYHFEYSLDNGNEFKRLTSIKNNYIISRGYTGAYLGMYCTSNGKKSNAYVDFDWVKCNYETLK</sequence>
<dbReference type="Proteomes" id="UP000248079">
    <property type="component" value="Unassembled WGS sequence"/>
</dbReference>
<name>A0A2V3ZY96_9BACT</name>
<feature type="active site" description="Proton acceptor" evidence="4">
    <location>
        <position position="38"/>
    </location>
</feature>
<dbReference type="InterPro" id="IPR013320">
    <property type="entry name" value="ConA-like_dom_sf"/>
</dbReference>
<dbReference type="GO" id="GO:0004553">
    <property type="term" value="F:hydrolase activity, hydrolyzing O-glycosyl compounds"/>
    <property type="evidence" value="ECO:0007669"/>
    <property type="project" value="InterPro"/>
</dbReference>
<proteinExistence type="inferred from homology"/>
<evidence type="ECO:0000256" key="4">
    <source>
        <dbReference type="PIRSR" id="PIRSR606710-1"/>
    </source>
</evidence>
<keyword evidence="2 6" id="KW-0378">Hydrolase</keyword>
<dbReference type="InterPro" id="IPR051795">
    <property type="entry name" value="Glycosyl_Hydrlase_43"/>
</dbReference>
<dbReference type="AlphaFoldDB" id="A0A2V3ZY96"/>
<dbReference type="Gene3D" id="2.60.120.200">
    <property type="match status" value="1"/>
</dbReference>
<dbReference type="CDD" id="cd18617">
    <property type="entry name" value="GH43_XynB-like"/>
    <property type="match status" value="1"/>
</dbReference>
<protein>
    <submittedName>
        <fullName evidence="9">Glycoside hydrolase family 43 protein</fullName>
    </submittedName>
</protein>
<dbReference type="Pfam" id="PF04616">
    <property type="entry name" value="Glyco_hydro_43"/>
    <property type="match status" value="1"/>
</dbReference>
<gene>
    <name evidence="9" type="ORF">DF185_11295</name>
</gene>
<dbReference type="EMBL" id="QFLI01000004">
    <property type="protein sequence ID" value="PXY01223.1"/>
    <property type="molecule type" value="Genomic_DNA"/>
</dbReference>
<dbReference type="InterPro" id="IPR006710">
    <property type="entry name" value="Glyco_hydro_43"/>
</dbReference>
<dbReference type="SUPFAM" id="SSF49899">
    <property type="entry name" value="Concanavalin A-like lectins/glucanases"/>
    <property type="match status" value="1"/>
</dbReference>
<evidence type="ECO:0000256" key="7">
    <source>
        <dbReference type="SAM" id="SignalP"/>
    </source>
</evidence>
<evidence type="ECO:0000256" key="1">
    <source>
        <dbReference type="ARBA" id="ARBA00009865"/>
    </source>
</evidence>
<dbReference type="InterPro" id="IPR041542">
    <property type="entry name" value="GH43_C2"/>
</dbReference>
<dbReference type="Pfam" id="PF17851">
    <property type="entry name" value="GH43_C2"/>
    <property type="match status" value="1"/>
</dbReference>
<dbReference type="OrthoDB" id="9801455at2"/>
<keyword evidence="3 6" id="KW-0326">Glycosidase</keyword>
<evidence type="ECO:0000256" key="3">
    <source>
        <dbReference type="ARBA" id="ARBA00023295"/>
    </source>
</evidence>